<gene>
    <name evidence="1" type="ORF">LCGC14_2134390</name>
</gene>
<name>A0A0F9E0E5_9ZZZZ</name>
<proteinExistence type="predicted"/>
<reference evidence="1" key="1">
    <citation type="journal article" date="2015" name="Nature">
        <title>Complex archaea that bridge the gap between prokaryotes and eukaryotes.</title>
        <authorList>
            <person name="Spang A."/>
            <person name="Saw J.H."/>
            <person name="Jorgensen S.L."/>
            <person name="Zaremba-Niedzwiedzka K."/>
            <person name="Martijn J."/>
            <person name="Lind A.E."/>
            <person name="van Eijk R."/>
            <person name="Schleper C."/>
            <person name="Guy L."/>
            <person name="Ettema T.J."/>
        </authorList>
    </citation>
    <scope>NUCLEOTIDE SEQUENCE</scope>
</reference>
<protein>
    <submittedName>
        <fullName evidence="1">Uncharacterized protein</fullName>
    </submittedName>
</protein>
<sequence>MKTMISALFALCIFASPAGAVTFSVTESNSEFIEFNQGGTVFRINLADLRQGSVALKSGDLLARLTTLTQVRDLRTSFPLDEPTRMVDPGLTFGEQFFWCDADGNPTPDDTVATTHVCAREDIVTAVFDDATQSFIFTVRLARDCTQDPSFVSCAP</sequence>
<accession>A0A0F9E0E5</accession>
<dbReference type="AlphaFoldDB" id="A0A0F9E0E5"/>
<comment type="caution">
    <text evidence="1">The sequence shown here is derived from an EMBL/GenBank/DDBJ whole genome shotgun (WGS) entry which is preliminary data.</text>
</comment>
<evidence type="ECO:0000313" key="1">
    <source>
        <dbReference type="EMBL" id="KKL67493.1"/>
    </source>
</evidence>
<organism evidence="1">
    <name type="scientific">marine sediment metagenome</name>
    <dbReference type="NCBI Taxonomy" id="412755"/>
    <lineage>
        <taxon>unclassified sequences</taxon>
        <taxon>metagenomes</taxon>
        <taxon>ecological metagenomes</taxon>
    </lineage>
</organism>
<dbReference type="EMBL" id="LAZR01026840">
    <property type="protein sequence ID" value="KKL67493.1"/>
    <property type="molecule type" value="Genomic_DNA"/>
</dbReference>